<protein>
    <submittedName>
        <fullName evidence="4">Uncharacterized protein</fullName>
    </submittedName>
</protein>
<dbReference type="Pfam" id="PF01876">
    <property type="entry name" value="RNase_P_p30"/>
    <property type="match status" value="1"/>
</dbReference>
<comment type="caution">
    <text evidence="4">The sequence shown here is derived from an EMBL/GenBank/DDBJ whole genome shotgun (WGS) entry which is preliminary data.</text>
</comment>
<organism evidence="4 5">
    <name type="scientific">Chytriomyces confervae</name>
    <dbReference type="NCBI Taxonomy" id="246404"/>
    <lineage>
        <taxon>Eukaryota</taxon>
        <taxon>Fungi</taxon>
        <taxon>Fungi incertae sedis</taxon>
        <taxon>Chytridiomycota</taxon>
        <taxon>Chytridiomycota incertae sedis</taxon>
        <taxon>Chytridiomycetes</taxon>
        <taxon>Chytridiales</taxon>
        <taxon>Chytriomycetaceae</taxon>
        <taxon>Chytriomyces</taxon>
    </lineage>
</organism>
<dbReference type="Gene3D" id="3.20.20.140">
    <property type="entry name" value="Metal-dependent hydrolases"/>
    <property type="match status" value="1"/>
</dbReference>
<evidence type="ECO:0000256" key="2">
    <source>
        <dbReference type="ARBA" id="ARBA00007331"/>
    </source>
</evidence>
<dbReference type="GO" id="GO:0003723">
    <property type="term" value="F:RNA binding"/>
    <property type="evidence" value="ECO:0007669"/>
    <property type="project" value="TreeGrafter"/>
</dbReference>
<evidence type="ECO:0000313" key="4">
    <source>
        <dbReference type="EMBL" id="TPX76207.1"/>
    </source>
</evidence>
<dbReference type="Proteomes" id="UP000320333">
    <property type="component" value="Unassembled WGS sequence"/>
</dbReference>
<gene>
    <name evidence="4" type="ORF">CcCBS67573_g02516</name>
</gene>
<comment type="similarity">
    <text evidence="2">Belongs to the eukaryotic/archaeal RNase P protein component 3 family.</text>
</comment>
<evidence type="ECO:0000313" key="5">
    <source>
        <dbReference type="Proteomes" id="UP000320333"/>
    </source>
</evidence>
<name>A0A507FMF2_9FUNG</name>
<comment type="subcellular location">
    <subcellularLocation>
        <location evidence="1">Nucleus</location>
    </subcellularLocation>
</comment>
<dbReference type="GO" id="GO:0005655">
    <property type="term" value="C:nucleolar ribonuclease P complex"/>
    <property type="evidence" value="ECO:0007669"/>
    <property type="project" value="TreeGrafter"/>
</dbReference>
<sequence length="298" mass="32699">MFFDLNLNGQQLSSEETTACVSQLKTCNANTPHTQPPSKMEMDPVGYQVAAINTTVSGKNAFSQIKEPATQSTPAPEISQAEPSTEFRLLNRLTIALDDSNLNLRIDVANSKLQKFDILAVSPRSERAFQNAASNADVDIISLELAEKMPFHIKKGPVSLAIQRGIVFEVCYGQCIRDANARKSIISNLQSLLRATNGKNIIFTSDAMKGLDIRSPHDVINLAQVFGMPDRYARESISTACRSALYHAATRRNTMKGVVSVESTEVLSEALKWKMGAAPTDEEMNSDFVSFGDMMDDD</sequence>
<proteinExistence type="inferred from homology"/>
<reference evidence="4 5" key="1">
    <citation type="journal article" date="2019" name="Sci. Rep.">
        <title>Comparative genomics of chytrid fungi reveal insights into the obligate biotrophic and pathogenic lifestyle of Synchytrium endobioticum.</title>
        <authorList>
            <person name="van de Vossenberg B.T.L.H."/>
            <person name="Warris S."/>
            <person name="Nguyen H.D.T."/>
            <person name="van Gent-Pelzer M.P.E."/>
            <person name="Joly D.L."/>
            <person name="van de Geest H.C."/>
            <person name="Bonants P.J.M."/>
            <person name="Smith D.S."/>
            <person name="Levesque C.A."/>
            <person name="van der Lee T.A.J."/>
        </authorList>
    </citation>
    <scope>NUCLEOTIDE SEQUENCE [LARGE SCALE GENOMIC DNA]</scope>
    <source>
        <strain evidence="4 5">CBS 675.73</strain>
    </source>
</reference>
<dbReference type="InterPro" id="IPR002738">
    <property type="entry name" value="RNase_P_p30"/>
</dbReference>
<dbReference type="AlphaFoldDB" id="A0A507FMF2"/>
<dbReference type="GO" id="GO:0008033">
    <property type="term" value="P:tRNA processing"/>
    <property type="evidence" value="ECO:0007669"/>
    <property type="project" value="UniProtKB-KW"/>
</dbReference>
<dbReference type="PANTHER" id="PTHR13031">
    <property type="entry name" value="RIBONUCLEASE P SUBUNIT P30"/>
    <property type="match status" value="1"/>
</dbReference>
<accession>A0A507FMF2</accession>
<dbReference type="SUPFAM" id="SSF89550">
    <property type="entry name" value="PHP domain-like"/>
    <property type="match status" value="1"/>
</dbReference>
<dbReference type="PANTHER" id="PTHR13031:SF0">
    <property type="entry name" value="RIBONUCLEASE P PROTEIN SUBUNIT P30"/>
    <property type="match status" value="1"/>
</dbReference>
<dbReference type="STRING" id="246404.A0A507FMF2"/>
<keyword evidence="5" id="KW-1185">Reference proteome</keyword>
<dbReference type="EMBL" id="QEAP01000054">
    <property type="protein sequence ID" value="TPX76207.1"/>
    <property type="molecule type" value="Genomic_DNA"/>
</dbReference>
<evidence type="ECO:0000256" key="3">
    <source>
        <dbReference type="ARBA" id="ARBA00022694"/>
    </source>
</evidence>
<keyword evidence="3" id="KW-0819">tRNA processing</keyword>
<evidence type="ECO:0000256" key="1">
    <source>
        <dbReference type="ARBA" id="ARBA00004123"/>
    </source>
</evidence>
<dbReference type="InterPro" id="IPR016195">
    <property type="entry name" value="Pol/histidinol_Pase-like"/>
</dbReference>
<dbReference type="OrthoDB" id="17948at2759"/>